<sequence length="488" mass="55085">MTPEEYERWMIRDCARCGRRASKSAEWSDGPICRTCYDRAMRVRGRCPSCDTDRLLPGRDTDGAPVCRDCAGIVRDFFCDRCGSEGLLLGGRLCEHCTLADTLARLLDDGTGRVAPAFLPLVKVLLEMDRPKSRLIWLRNPNVVRLLRGLATGSIPLSHDGLHQETPWRTVTHLRDLLMDSAVLPRVDRQLLLYQRWLTERLATIEDPGHRQLLRHFATWHQMRRLRTKAEKGPLGRSQTNHTKQEVTQAGAFLGWLADRGRVIGQCQQADIDAWHTESLATRRPSQSFLRWCIKTGRMPRLTLPPAVITQDPEPLHQHRRLAILRRVLNDDSLSLRARVAAALVLLYAQPVSRIVRLTIDDITDDEAIGTVRLGDPPSPLPEPVADLMRAYMQSRQHLPYASSRSSQWLFPGRQPGQPMNPVSLQDHLRKIGVPPQRGRTSAIRQLVLQAPAPVIAKALGYHDKTATRLVTEAGGTWSRYAPGDHTR</sequence>
<organism evidence="2 3">
    <name type="scientific">Streptomyces salyersiae</name>
    <dbReference type="NCBI Taxonomy" id="3075530"/>
    <lineage>
        <taxon>Bacteria</taxon>
        <taxon>Bacillati</taxon>
        <taxon>Actinomycetota</taxon>
        <taxon>Actinomycetes</taxon>
        <taxon>Kitasatosporales</taxon>
        <taxon>Streptomycetaceae</taxon>
        <taxon>Streptomyces</taxon>
    </lineage>
</organism>
<dbReference type="RefSeq" id="WP_153176673.1">
    <property type="nucleotide sequence ID" value="NZ_JAVREX010000002.1"/>
</dbReference>
<evidence type="ECO:0008006" key="4">
    <source>
        <dbReference type="Google" id="ProtNLM"/>
    </source>
</evidence>
<gene>
    <name evidence="2" type="ORF">RM649_06250</name>
</gene>
<dbReference type="SUPFAM" id="SSF56349">
    <property type="entry name" value="DNA breaking-rejoining enzymes"/>
    <property type="match status" value="1"/>
</dbReference>
<dbReference type="InterPro" id="IPR011010">
    <property type="entry name" value="DNA_brk_join_enz"/>
</dbReference>
<comment type="caution">
    <text evidence="2">The sequence shown here is derived from an EMBL/GenBank/DDBJ whole genome shotgun (WGS) entry which is preliminary data.</text>
</comment>
<name>A0ABU2RID9_9ACTN</name>
<dbReference type="EMBL" id="JAVREX010000002">
    <property type="protein sequence ID" value="MDT0427244.1"/>
    <property type="molecule type" value="Genomic_DNA"/>
</dbReference>
<keyword evidence="3" id="KW-1185">Reference proteome</keyword>
<evidence type="ECO:0000256" key="1">
    <source>
        <dbReference type="ARBA" id="ARBA00023172"/>
    </source>
</evidence>
<evidence type="ECO:0000313" key="3">
    <source>
        <dbReference type="Proteomes" id="UP001183777"/>
    </source>
</evidence>
<dbReference type="Proteomes" id="UP001183777">
    <property type="component" value="Unassembled WGS sequence"/>
</dbReference>
<evidence type="ECO:0000313" key="2">
    <source>
        <dbReference type="EMBL" id="MDT0427244.1"/>
    </source>
</evidence>
<accession>A0ABU2RID9</accession>
<proteinExistence type="predicted"/>
<reference evidence="3" key="1">
    <citation type="submission" date="2023-07" db="EMBL/GenBank/DDBJ databases">
        <title>30 novel species of actinomycetes from the DSMZ collection.</title>
        <authorList>
            <person name="Nouioui I."/>
        </authorList>
    </citation>
    <scope>NUCLEOTIDE SEQUENCE [LARGE SCALE GENOMIC DNA]</scope>
    <source>
        <strain evidence="3">DSM 41770</strain>
    </source>
</reference>
<keyword evidence="1" id="KW-0233">DNA recombination</keyword>
<dbReference type="Gene3D" id="1.10.443.10">
    <property type="entry name" value="Intergrase catalytic core"/>
    <property type="match status" value="1"/>
</dbReference>
<dbReference type="InterPro" id="IPR013762">
    <property type="entry name" value="Integrase-like_cat_sf"/>
</dbReference>
<protein>
    <recommendedName>
        <fullName evidence="4">Recombinase XerD</fullName>
    </recommendedName>
</protein>